<gene>
    <name evidence="8" type="primary">AFG1L</name>
</gene>
<comment type="function">
    <text evidence="4">Putative mitochondrial ATPase. Plays a role in mitochondrial morphology and mitochondrial protein metabolism. Promotes degradation of excess nuclear-encoded complex IV subunits (COX4I1, COX5A and COX6A1) and normal activity of complexes III and IV of the respiratory chain. Mediates mitochondrial translocation of TP53 and its transcription-independent apoptosis in response to genotoxic stress.</text>
</comment>
<keyword evidence="2" id="KW-0547">Nucleotide-binding</keyword>
<evidence type="ECO:0000256" key="1">
    <source>
        <dbReference type="ARBA" id="ARBA00010322"/>
    </source>
</evidence>
<sequence>MAASLSPWVTVRPLVQTWVRGRCTWWGARAAAAAAVGSAPATVPGRPPRKAYMVQSTESVTANSSTDGFSKALAGCNGPLEHYDFLIKANELKEDEHQRRVIQSLQELQKNLKGYHIGSKGLFSKLFTKRKPPKGLYVYGDVGTGKTMVMDMFYAYTEVERKKRVHFHGFMLDVHKRIHRLKQSLPKRKPGLMAKSYDPIAPIAEEISEEACLLCFDEFQVTDIADAMILKQLFENLFKNGVVVVATSNRPPEDLYKNGLQRANFVPFIAVLKKYCNTVQLDSGIDYRKRALPAAGKLYYLTSEADVEAVMDKLFDELAQKQNDLTRPRILKVQGRELRLNKACGTIADCTFEELCDKPLGASDYLELSKNYDTVLLRNIPQFTLANRSQARRFITLIDNFYEFKVRIICSASSPLSSLFLHQHHDSESEQSRILMDDLGLSQGLSLQEE</sequence>
<dbReference type="GO" id="GO:0016887">
    <property type="term" value="F:ATP hydrolysis activity"/>
    <property type="evidence" value="ECO:0007669"/>
    <property type="project" value="InterPro"/>
</dbReference>
<accession>A0A5F8GCS3</accession>
<dbReference type="PANTHER" id="PTHR12169">
    <property type="entry name" value="ATPASE N2B"/>
    <property type="match status" value="1"/>
</dbReference>
<evidence type="ECO:0000313" key="8">
    <source>
        <dbReference type="Ensembl" id="ENSMODP00000045277.1"/>
    </source>
</evidence>
<name>A0A5F8GCS3_MONDO</name>
<dbReference type="GO" id="GO:0005737">
    <property type="term" value="C:cytoplasm"/>
    <property type="evidence" value="ECO:0007669"/>
    <property type="project" value="UniProtKB-ARBA"/>
</dbReference>
<protein>
    <recommendedName>
        <fullName evidence="6">AFG1-like ATPase</fullName>
    </recommendedName>
    <alternativeName>
        <fullName evidence="7">Lactation elevated protein 1</fullName>
    </alternativeName>
</protein>
<evidence type="ECO:0000256" key="5">
    <source>
        <dbReference type="ARBA" id="ARBA00064656"/>
    </source>
</evidence>
<comment type="subunit">
    <text evidence="5">Found in several complexes of 140-500 kDa. Interacts with YME1L1. Interacts with COX4I1. Interacts with COX5A. Interacts with TP53; mediates mitochondrial translocation of TP53 in response to genotoxic stress such as mitomycin C treatment.</text>
</comment>
<proteinExistence type="inferred from homology"/>
<reference evidence="8 9" key="1">
    <citation type="journal article" date="2007" name="Nature">
        <title>Genome of the marsupial Monodelphis domestica reveals innovation in non-coding sequences.</title>
        <authorList>
            <person name="Mikkelsen T.S."/>
            <person name="Wakefield M.J."/>
            <person name="Aken B."/>
            <person name="Amemiya C.T."/>
            <person name="Chang J.L."/>
            <person name="Duke S."/>
            <person name="Garber M."/>
            <person name="Gentles A.J."/>
            <person name="Goodstadt L."/>
            <person name="Heger A."/>
            <person name="Jurka J."/>
            <person name="Kamal M."/>
            <person name="Mauceli E."/>
            <person name="Searle S.M."/>
            <person name="Sharpe T."/>
            <person name="Baker M.L."/>
            <person name="Batzer M.A."/>
            <person name="Benos P.V."/>
            <person name="Belov K."/>
            <person name="Clamp M."/>
            <person name="Cook A."/>
            <person name="Cuff J."/>
            <person name="Das R."/>
            <person name="Davidow L."/>
            <person name="Deakin J.E."/>
            <person name="Fazzari M.J."/>
            <person name="Glass J.L."/>
            <person name="Grabherr M."/>
            <person name="Greally J.M."/>
            <person name="Gu W."/>
            <person name="Hore T.A."/>
            <person name="Huttley G.A."/>
            <person name="Kleber M."/>
            <person name="Jirtle R.L."/>
            <person name="Koina E."/>
            <person name="Lee J.T."/>
            <person name="Mahony S."/>
            <person name="Marra M.A."/>
            <person name="Miller R.D."/>
            <person name="Nicholls R.D."/>
            <person name="Oda M."/>
            <person name="Papenfuss A.T."/>
            <person name="Parra Z.E."/>
            <person name="Pollock D.D."/>
            <person name="Ray D.A."/>
            <person name="Schein J.E."/>
            <person name="Speed T.P."/>
            <person name="Thompson K."/>
            <person name="VandeBerg J.L."/>
            <person name="Wade C.M."/>
            <person name="Walker J.A."/>
            <person name="Waters P.D."/>
            <person name="Webber C."/>
            <person name="Weidman J.R."/>
            <person name="Xie X."/>
            <person name="Zody M.C."/>
            <person name="Baldwin J."/>
            <person name="Abdouelleil A."/>
            <person name="Abdulkadir J."/>
            <person name="Abebe A."/>
            <person name="Abera B."/>
            <person name="Abreu J."/>
            <person name="Acer S.C."/>
            <person name="Aftuck L."/>
            <person name="Alexander A."/>
            <person name="An P."/>
            <person name="Anderson E."/>
            <person name="Anderson S."/>
            <person name="Arachi H."/>
            <person name="Azer M."/>
            <person name="Bachantsang P."/>
            <person name="Barry A."/>
            <person name="Bayul T."/>
            <person name="Berlin A."/>
            <person name="Bessette D."/>
            <person name="Bloom T."/>
            <person name="Bloom T."/>
            <person name="Boguslavskiy L."/>
            <person name="Bonnet C."/>
            <person name="Boukhgalter B."/>
            <person name="Bourzgui I."/>
            <person name="Brown A."/>
            <person name="Cahill P."/>
            <person name="Channer S."/>
            <person name="Cheshatsang Y."/>
            <person name="Chuda L."/>
            <person name="Citroen M."/>
            <person name="Collymore A."/>
            <person name="Cooke P."/>
            <person name="Costello M."/>
            <person name="D'Aco K."/>
            <person name="Daza R."/>
            <person name="De Haan G."/>
            <person name="DeGray S."/>
            <person name="DeMaso C."/>
            <person name="Dhargay N."/>
            <person name="Dooley K."/>
            <person name="Dooley E."/>
            <person name="Doricent M."/>
            <person name="Dorje P."/>
            <person name="Dorjee K."/>
            <person name="Dupes A."/>
            <person name="Elong R."/>
            <person name="Falk J."/>
            <person name="Farina A."/>
            <person name="Faro S."/>
            <person name="Ferguson D."/>
            <person name="Fisher S."/>
            <person name="Foley C.D."/>
            <person name="Franke A."/>
            <person name="Friedrich D."/>
            <person name="Gadbois L."/>
            <person name="Gearin G."/>
            <person name="Gearin C.R."/>
            <person name="Giannoukos G."/>
            <person name="Goode T."/>
            <person name="Graham J."/>
            <person name="Grandbois E."/>
            <person name="Grewal S."/>
            <person name="Gyaltsen K."/>
            <person name="Hafez N."/>
            <person name="Hagos B."/>
            <person name="Hall J."/>
            <person name="Henson C."/>
            <person name="Hollinger A."/>
            <person name="Honan T."/>
            <person name="Huard M.D."/>
            <person name="Hughes L."/>
            <person name="Hurhula B."/>
            <person name="Husby M.E."/>
            <person name="Kamat A."/>
            <person name="Kanga B."/>
            <person name="Kashin S."/>
            <person name="Khazanovich D."/>
            <person name="Kisner P."/>
            <person name="Lance K."/>
            <person name="Lara M."/>
            <person name="Lee W."/>
            <person name="Lennon N."/>
            <person name="Letendre F."/>
            <person name="LeVine R."/>
            <person name="Lipovsky A."/>
            <person name="Liu X."/>
            <person name="Liu J."/>
            <person name="Liu S."/>
            <person name="Lokyitsang T."/>
            <person name="Lokyitsang Y."/>
            <person name="Lubonja R."/>
            <person name="Lui A."/>
            <person name="MacDonald P."/>
            <person name="Magnisalis V."/>
            <person name="Maru K."/>
            <person name="Matthews C."/>
            <person name="McCusker W."/>
            <person name="McDonough S."/>
            <person name="Mehta T."/>
            <person name="Meldrim J."/>
            <person name="Meneus L."/>
            <person name="Mihai O."/>
            <person name="Mihalev A."/>
            <person name="Mihova T."/>
            <person name="Mittelman R."/>
            <person name="Mlenga V."/>
            <person name="Montmayeur A."/>
            <person name="Mulrain L."/>
            <person name="Navidi A."/>
            <person name="Naylor J."/>
            <person name="Negash T."/>
            <person name="Nguyen T."/>
            <person name="Nguyen N."/>
            <person name="Nicol R."/>
            <person name="Norbu C."/>
            <person name="Norbu N."/>
            <person name="Novod N."/>
            <person name="O'Neill B."/>
            <person name="Osman S."/>
            <person name="Markiewicz E."/>
            <person name="Oyono O.L."/>
            <person name="Patti C."/>
            <person name="Phunkhang P."/>
            <person name="Pierre F."/>
            <person name="Priest M."/>
            <person name="Raghuraman S."/>
            <person name="Rege F."/>
            <person name="Reyes R."/>
            <person name="Rise C."/>
            <person name="Rogov P."/>
            <person name="Ross K."/>
            <person name="Ryan E."/>
            <person name="Settipalli S."/>
            <person name="Shea T."/>
            <person name="Sherpa N."/>
            <person name="Shi L."/>
            <person name="Shih D."/>
            <person name="Sparrow T."/>
            <person name="Spaulding J."/>
            <person name="Stalker J."/>
            <person name="Stange-Thomann N."/>
            <person name="Stavropoulos S."/>
            <person name="Stone C."/>
            <person name="Strader C."/>
            <person name="Tesfaye S."/>
            <person name="Thomson T."/>
            <person name="Thoulutsang Y."/>
            <person name="Thoulutsang D."/>
            <person name="Topham K."/>
            <person name="Topping I."/>
            <person name="Tsamla T."/>
            <person name="Vassiliev H."/>
            <person name="Vo A."/>
            <person name="Wangchuk T."/>
            <person name="Wangdi T."/>
            <person name="Weiand M."/>
            <person name="Wilkinson J."/>
            <person name="Wilson A."/>
            <person name="Yadav S."/>
            <person name="Young G."/>
            <person name="Yu Q."/>
            <person name="Zembek L."/>
            <person name="Zhong D."/>
            <person name="Zimmer A."/>
            <person name="Zwirko Z."/>
            <person name="Jaffe D.B."/>
            <person name="Alvarez P."/>
            <person name="Brockman W."/>
            <person name="Butler J."/>
            <person name="Chin C."/>
            <person name="Gnerre S."/>
            <person name="MacCallum I."/>
            <person name="Graves J.A."/>
            <person name="Ponting C.P."/>
            <person name="Breen M."/>
            <person name="Samollow P.B."/>
            <person name="Lander E.S."/>
            <person name="Lindblad-Toh K."/>
        </authorList>
    </citation>
    <scope>NUCLEOTIDE SEQUENCE [LARGE SCALE GENOMIC DNA]</scope>
</reference>
<keyword evidence="9" id="KW-1185">Reference proteome</keyword>
<organism evidence="8 9">
    <name type="scientific">Monodelphis domestica</name>
    <name type="common">Gray short-tailed opossum</name>
    <dbReference type="NCBI Taxonomy" id="13616"/>
    <lineage>
        <taxon>Eukaryota</taxon>
        <taxon>Metazoa</taxon>
        <taxon>Chordata</taxon>
        <taxon>Craniata</taxon>
        <taxon>Vertebrata</taxon>
        <taxon>Euteleostomi</taxon>
        <taxon>Mammalia</taxon>
        <taxon>Metatheria</taxon>
        <taxon>Didelphimorphia</taxon>
        <taxon>Didelphidae</taxon>
        <taxon>Monodelphis</taxon>
    </lineage>
</organism>
<reference evidence="8" key="3">
    <citation type="submission" date="2025-09" db="UniProtKB">
        <authorList>
            <consortium name="Ensembl"/>
        </authorList>
    </citation>
    <scope>IDENTIFICATION</scope>
</reference>
<comment type="similarity">
    <text evidence="1">Belongs to the AFG1 ATPase family.</text>
</comment>
<keyword evidence="3" id="KW-0067">ATP-binding</keyword>
<evidence type="ECO:0000256" key="3">
    <source>
        <dbReference type="ARBA" id="ARBA00022840"/>
    </source>
</evidence>
<dbReference type="Pfam" id="PF03969">
    <property type="entry name" value="AFG1_ATPase"/>
    <property type="match status" value="1"/>
</dbReference>
<dbReference type="Ensembl" id="ENSMODT00000071533.1">
    <property type="protein sequence ID" value="ENSMODP00000045277.1"/>
    <property type="gene ID" value="ENSMODG00000017996.4"/>
</dbReference>
<evidence type="ECO:0000256" key="2">
    <source>
        <dbReference type="ARBA" id="ARBA00022741"/>
    </source>
</evidence>
<dbReference type="NCBIfam" id="NF040713">
    <property type="entry name" value="ZapE"/>
    <property type="match status" value="1"/>
</dbReference>
<reference evidence="8" key="2">
    <citation type="submission" date="2025-08" db="UniProtKB">
        <authorList>
            <consortium name="Ensembl"/>
        </authorList>
    </citation>
    <scope>IDENTIFICATION</scope>
</reference>
<dbReference type="Gene3D" id="3.40.50.300">
    <property type="entry name" value="P-loop containing nucleotide triphosphate hydrolases"/>
    <property type="match status" value="1"/>
</dbReference>
<evidence type="ECO:0000256" key="6">
    <source>
        <dbReference type="ARBA" id="ARBA00068392"/>
    </source>
</evidence>
<dbReference type="SUPFAM" id="SSF52540">
    <property type="entry name" value="P-loop containing nucleoside triphosphate hydrolases"/>
    <property type="match status" value="1"/>
</dbReference>
<dbReference type="FunFam" id="3.40.50.300:FF:000735">
    <property type="entry name" value="Lactation elevated 1 (Predicted)"/>
    <property type="match status" value="1"/>
</dbReference>
<dbReference type="InterPro" id="IPR005654">
    <property type="entry name" value="ATPase_AFG1-like"/>
</dbReference>
<dbReference type="GO" id="GO:0005524">
    <property type="term" value="F:ATP binding"/>
    <property type="evidence" value="ECO:0007669"/>
    <property type="project" value="UniProtKB-KW"/>
</dbReference>
<evidence type="ECO:0000313" key="9">
    <source>
        <dbReference type="Proteomes" id="UP000002280"/>
    </source>
</evidence>
<evidence type="ECO:0000256" key="4">
    <source>
        <dbReference type="ARBA" id="ARBA00056788"/>
    </source>
</evidence>
<dbReference type="PANTHER" id="PTHR12169:SF6">
    <property type="entry name" value="AFG1-LIKE ATPASE"/>
    <property type="match status" value="1"/>
</dbReference>
<dbReference type="InterPro" id="IPR027417">
    <property type="entry name" value="P-loop_NTPase"/>
</dbReference>
<dbReference type="AlphaFoldDB" id="A0A5F8GCS3"/>
<dbReference type="Bgee" id="ENSMODG00000017996">
    <property type="expression patterns" value="Expressed in skeletal muscle tissue and 21 other cell types or tissues"/>
</dbReference>
<dbReference type="GeneTree" id="ENSGT00390000013227"/>
<dbReference type="Proteomes" id="UP000002280">
    <property type="component" value="Chromosome 2"/>
</dbReference>
<evidence type="ECO:0000256" key="7">
    <source>
        <dbReference type="ARBA" id="ARBA00080346"/>
    </source>
</evidence>